<evidence type="ECO:0000313" key="1">
    <source>
        <dbReference type="EnsemblPlants" id="Ma11_p23220.1"/>
    </source>
</evidence>
<dbReference type="Proteomes" id="UP000012960">
    <property type="component" value="Unplaced"/>
</dbReference>
<name>A0A804LB18_MUSAM</name>
<dbReference type="EnsemblPlants" id="Ma11_t23220.1">
    <property type="protein sequence ID" value="Ma11_p23220.1"/>
    <property type="gene ID" value="Ma11_g23220"/>
</dbReference>
<protein>
    <submittedName>
        <fullName evidence="1">Uncharacterized protein</fullName>
    </submittedName>
</protein>
<sequence>MYNREVKVRWILGLFSALCTV</sequence>
<dbReference type="Gramene" id="Ma11_t23220.1">
    <property type="protein sequence ID" value="Ma11_p23220.1"/>
    <property type="gene ID" value="Ma11_g23220"/>
</dbReference>
<reference evidence="1" key="1">
    <citation type="submission" date="2021-05" db="UniProtKB">
        <authorList>
            <consortium name="EnsemblPlants"/>
        </authorList>
    </citation>
    <scope>IDENTIFICATION</scope>
    <source>
        <strain evidence="1">subsp. malaccensis</strain>
    </source>
</reference>
<evidence type="ECO:0000313" key="2">
    <source>
        <dbReference type="Proteomes" id="UP000012960"/>
    </source>
</evidence>
<accession>A0A804LB18</accession>
<keyword evidence="2" id="KW-1185">Reference proteome</keyword>
<dbReference type="AlphaFoldDB" id="A0A804LB18"/>
<proteinExistence type="predicted"/>
<organism evidence="1 2">
    <name type="scientific">Musa acuminata subsp. malaccensis</name>
    <name type="common">Wild banana</name>
    <name type="synonym">Musa malaccensis</name>
    <dbReference type="NCBI Taxonomy" id="214687"/>
    <lineage>
        <taxon>Eukaryota</taxon>
        <taxon>Viridiplantae</taxon>
        <taxon>Streptophyta</taxon>
        <taxon>Embryophyta</taxon>
        <taxon>Tracheophyta</taxon>
        <taxon>Spermatophyta</taxon>
        <taxon>Magnoliopsida</taxon>
        <taxon>Liliopsida</taxon>
        <taxon>Zingiberales</taxon>
        <taxon>Musaceae</taxon>
        <taxon>Musa</taxon>
    </lineage>
</organism>
<dbReference type="InParanoid" id="A0A804LB18"/>